<feature type="region of interest" description="Disordered" evidence="1">
    <location>
        <begin position="346"/>
        <end position="381"/>
    </location>
</feature>
<reference evidence="2 3" key="1">
    <citation type="submission" date="2023-08" db="EMBL/GenBank/DDBJ databases">
        <title>Black Yeasts Isolated from many extreme environments.</title>
        <authorList>
            <person name="Coleine C."/>
            <person name="Stajich J.E."/>
            <person name="Selbmann L."/>
        </authorList>
    </citation>
    <scope>NUCLEOTIDE SEQUENCE [LARGE SCALE GENOMIC DNA]</scope>
    <source>
        <strain evidence="2 3">CCFEE 5935</strain>
    </source>
</reference>
<dbReference type="AlphaFoldDB" id="A0AAV9PDP1"/>
<feature type="compositionally biased region" description="Basic residues" evidence="1">
    <location>
        <begin position="227"/>
        <end position="238"/>
    </location>
</feature>
<feature type="compositionally biased region" description="Basic and acidic residues" evidence="1">
    <location>
        <begin position="70"/>
        <end position="113"/>
    </location>
</feature>
<comment type="caution">
    <text evidence="2">The sequence shown here is derived from an EMBL/GenBank/DDBJ whole genome shotgun (WGS) entry which is preliminary data.</text>
</comment>
<dbReference type="PANTHER" id="PTHR47793">
    <property type="entry name" value="HISTONE DEACETYLASE COMPLEX SUBUNIT CTI6"/>
    <property type="match status" value="1"/>
</dbReference>
<feature type="compositionally biased region" description="Basic and acidic residues" evidence="1">
    <location>
        <begin position="160"/>
        <end position="191"/>
    </location>
</feature>
<proteinExistence type="predicted"/>
<evidence type="ECO:0000313" key="3">
    <source>
        <dbReference type="Proteomes" id="UP001337655"/>
    </source>
</evidence>
<feature type="compositionally biased region" description="Basic and acidic residues" evidence="1">
    <location>
        <begin position="40"/>
        <end position="52"/>
    </location>
</feature>
<accession>A0AAV9PDP1</accession>
<feature type="compositionally biased region" description="Low complexity" evidence="1">
    <location>
        <begin position="203"/>
        <end position="217"/>
    </location>
</feature>
<name>A0AAV9PDP1_9PEZI</name>
<dbReference type="InterPro" id="IPR053051">
    <property type="entry name" value="HDAC_complex_subunit"/>
</dbReference>
<dbReference type="RefSeq" id="XP_064659797.1">
    <property type="nucleotide sequence ID" value="XM_064802436.1"/>
</dbReference>
<gene>
    <name evidence="2" type="primary">CTI6_2</name>
    <name evidence="2" type="ORF">LTR77_005188</name>
</gene>
<protein>
    <submittedName>
        <fullName evidence="2">Histone deacetylase complex subunit</fullName>
    </submittedName>
</protein>
<dbReference type="GO" id="GO:0070210">
    <property type="term" value="C:Rpd3L-Expanded complex"/>
    <property type="evidence" value="ECO:0007669"/>
    <property type="project" value="TreeGrafter"/>
</dbReference>
<dbReference type="GO" id="GO:0033698">
    <property type="term" value="C:Rpd3L complex"/>
    <property type="evidence" value="ECO:0007669"/>
    <property type="project" value="TreeGrafter"/>
</dbReference>
<sequence length="410" mass="44770">MARYHDTPTRAAAYQAENRQRYSLYQPVNGKSHRKSSVSKHGEKVQKERELTASRASADPGPGRRRGTMRSKEHDEEEEAIQRAIEESRREVDGSGRRNGKRARDDSSEDNKHAIKRQRRTSELPPSNLRKATADDDSDDEPASRSKKAKAEAAQSIRQAEMREKEKERERARNEAASRRQDRAGRRRADDDPLDETPKPNNSGKPSPLPSSQPGSPHAHDLPERISHKKGAGKKTKKLGNNQYTKAKDLAVSSPHGRKRNGAGISSGEENTTNGDGHHLPNGSGNHSPERSTGPGKGRWGGKGKQKAVNGTVGAKNEDPADLSLGNMKRRMDAMAAFITRAQMETAGGERTPSNGEVGGAVQAPRSGVDGARGGGGGEGEKFEQMSAMEMADVVSRGIISWHRRFDHLV</sequence>
<dbReference type="GeneID" id="89926532"/>
<dbReference type="InterPro" id="IPR003903">
    <property type="entry name" value="UIM_dom"/>
</dbReference>
<dbReference type="PANTHER" id="PTHR47793:SF1">
    <property type="entry name" value="HISTONE DEACETYLASE COMPLEX SUBUNIT CTI6"/>
    <property type="match status" value="1"/>
</dbReference>
<evidence type="ECO:0000256" key="1">
    <source>
        <dbReference type="SAM" id="MobiDB-lite"/>
    </source>
</evidence>
<organism evidence="2 3">
    <name type="scientific">Saxophila tyrrhenica</name>
    <dbReference type="NCBI Taxonomy" id="1690608"/>
    <lineage>
        <taxon>Eukaryota</taxon>
        <taxon>Fungi</taxon>
        <taxon>Dikarya</taxon>
        <taxon>Ascomycota</taxon>
        <taxon>Pezizomycotina</taxon>
        <taxon>Dothideomycetes</taxon>
        <taxon>Dothideomycetidae</taxon>
        <taxon>Mycosphaerellales</taxon>
        <taxon>Extremaceae</taxon>
        <taxon>Saxophila</taxon>
    </lineage>
</organism>
<dbReference type="PROSITE" id="PS50330">
    <property type="entry name" value="UIM"/>
    <property type="match status" value="1"/>
</dbReference>
<keyword evidence="3" id="KW-1185">Reference proteome</keyword>
<dbReference type="EMBL" id="JAVRRT010000007">
    <property type="protein sequence ID" value="KAK5170599.1"/>
    <property type="molecule type" value="Genomic_DNA"/>
</dbReference>
<feature type="region of interest" description="Disordered" evidence="1">
    <location>
        <begin position="1"/>
        <end position="324"/>
    </location>
</feature>
<evidence type="ECO:0000313" key="2">
    <source>
        <dbReference type="EMBL" id="KAK5170599.1"/>
    </source>
</evidence>
<dbReference type="GO" id="GO:0061186">
    <property type="term" value="P:negative regulation of silent mating-type cassette heterochromatin formation"/>
    <property type="evidence" value="ECO:0007669"/>
    <property type="project" value="TreeGrafter"/>
</dbReference>
<dbReference type="Proteomes" id="UP001337655">
    <property type="component" value="Unassembled WGS sequence"/>
</dbReference>
<dbReference type="GO" id="GO:0061188">
    <property type="term" value="P:negative regulation of rDNA heterochromatin formation"/>
    <property type="evidence" value="ECO:0007669"/>
    <property type="project" value="TreeGrafter"/>
</dbReference>